<dbReference type="CDD" id="cd00170">
    <property type="entry name" value="SEC14"/>
    <property type="match status" value="1"/>
</dbReference>
<dbReference type="Gene3D" id="3.40.525.10">
    <property type="entry name" value="CRAL-TRIO lipid binding domain"/>
    <property type="match status" value="1"/>
</dbReference>
<dbReference type="CDD" id="cd00159">
    <property type="entry name" value="RhoGAP"/>
    <property type="match status" value="1"/>
</dbReference>
<dbReference type="GO" id="GO:0005737">
    <property type="term" value="C:cytoplasm"/>
    <property type="evidence" value="ECO:0007669"/>
    <property type="project" value="TreeGrafter"/>
</dbReference>
<organism evidence="4 5">
    <name type="scientific">Theileria orientalis</name>
    <dbReference type="NCBI Taxonomy" id="68886"/>
    <lineage>
        <taxon>Eukaryota</taxon>
        <taxon>Sar</taxon>
        <taxon>Alveolata</taxon>
        <taxon>Apicomplexa</taxon>
        <taxon>Aconoidasida</taxon>
        <taxon>Piroplasmida</taxon>
        <taxon>Theileriidae</taxon>
        <taxon>Theileria</taxon>
    </lineage>
</organism>
<reference evidence="4" key="1">
    <citation type="submission" date="2022-07" db="EMBL/GenBank/DDBJ databases">
        <title>Evaluation of T. orientalis genome assembly methods using nanopore sequencing and analysis of variation between genomes.</title>
        <authorList>
            <person name="Yam J."/>
            <person name="Micallef M.L."/>
            <person name="Liu M."/>
            <person name="Djordjevic S.P."/>
            <person name="Bogema D.R."/>
            <person name="Jenkins C."/>
        </authorList>
    </citation>
    <scope>NUCLEOTIDE SEQUENCE</scope>
    <source>
        <strain evidence="4">Fish Creek</strain>
    </source>
</reference>
<dbReference type="AlphaFoldDB" id="A0A976QRC8"/>
<dbReference type="InterPro" id="IPR036865">
    <property type="entry name" value="CRAL-TRIO_dom_sf"/>
</dbReference>
<dbReference type="PANTHER" id="PTHR45808:SF2">
    <property type="entry name" value="RHO GTPASE-ACTIVATING PROTEIN 68F"/>
    <property type="match status" value="1"/>
</dbReference>
<dbReference type="EMBL" id="CP056066">
    <property type="protein sequence ID" value="UKJ89183.1"/>
    <property type="molecule type" value="Genomic_DNA"/>
</dbReference>
<dbReference type="PANTHER" id="PTHR45808">
    <property type="entry name" value="RHO GTPASE-ACTIVATING PROTEIN 68F"/>
    <property type="match status" value="1"/>
</dbReference>
<dbReference type="PROSITE" id="PS50238">
    <property type="entry name" value="RHOGAP"/>
    <property type="match status" value="1"/>
</dbReference>
<feature type="region of interest" description="Disordered" evidence="1">
    <location>
        <begin position="404"/>
        <end position="488"/>
    </location>
</feature>
<dbReference type="InterPro" id="IPR001251">
    <property type="entry name" value="CRAL-TRIO_dom"/>
</dbReference>
<feature type="compositionally biased region" description="Basic and acidic residues" evidence="1">
    <location>
        <begin position="430"/>
        <end position="449"/>
    </location>
</feature>
<dbReference type="Gene3D" id="1.10.555.10">
    <property type="entry name" value="Rho GTPase activation protein"/>
    <property type="match status" value="1"/>
</dbReference>
<sequence>MASTLSYNVSGVLYDSDSEQVEYDGKSYDYYLKSNYNDETFKEDFLARYLGKGPNMERVLLIIPSVTPKVNENYEDSLRFTIKTLNDYLSSRYSLVICQTCVSWSDKSSYYFVNQWYNMLPSAKKKNLLKVYLIHSPMSTKTLLTLSSPFKSSKDTSKVEVVNNISDVLLKLELNKKSMLRNFPYIVQRTEEINLGITPPISPFGTELWVLGARLGQRFKDFRLIPPVLSNVLTAIESKDFVTAPNLLNLQCPAEELYEVVTRVENLGENCSFNSPNEAVAVFKLILDIQPEPLFGNKGYMAIKNAVLDKVSTEEVFSSVRRLIKGMRPEQAECIYCIIKTLRAVARNHQKNGMSLKLISKVMAPSFFRPKTPDPYIYQLTQTSEHVVSNLVEKPNKFFPSEKDAKLVKTSEPSESTANTNASGHSSSHSAERSTHSSHRAETSSDKASRERKKSGTRHRSKDPVAASGDGNSAHDGSNSGTNVDKSD</sequence>
<dbReference type="InterPro" id="IPR000198">
    <property type="entry name" value="RhoGAP_dom"/>
</dbReference>
<dbReference type="PROSITE" id="PS50177">
    <property type="entry name" value="NTF2_DOMAIN"/>
    <property type="match status" value="1"/>
</dbReference>
<feature type="compositionally biased region" description="Basic residues" evidence="1">
    <location>
        <begin position="450"/>
        <end position="461"/>
    </location>
</feature>
<dbReference type="SUPFAM" id="SSF48350">
    <property type="entry name" value="GTPase activation domain, GAP"/>
    <property type="match status" value="1"/>
</dbReference>
<dbReference type="Proteomes" id="UP000244803">
    <property type="component" value="Chromosome 3"/>
</dbReference>
<protein>
    <recommendedName>
        <fullName evidence="6">Rho-GAP domain-containing protein</fullName>
    </recommendedName>
</protein>
<dbReference type="InterPro" id="IPR008936">
    <property type="entry name" value="Rho_GTPase_activation_prot"/>
</dbReference>
<dbReference type="GO" id="GO:0005096">
    <property type="term" value="F:GTPase activator activity"/>
    <property type="evidence" value="ECO:0007669"/>
    <property type="project" value="TreeGrafter"/>
</dbReference>
<feature type="compositionally biased region" description="Low complexity" evidence="1">
    <location>
        <begin position="416"/>
        <end position="429"/>
    </location>
</feature>
<evidence type="ECO:0000256" key="1">
    <source>
        <dbReference type="SAM" id="MobiDB-lite"/>
    </source>
</evidence>
<feature type="domain" description="NTF2" evidence="2">
    <location>
        <begin position="108"/>
        <end position="250"/>
    </location>
</feature>
<evidence type="ECO:0000313" key="4">
    <source>
        <dbReference type="EMBL" id="UKJ89183.1"/>
    </source>
</evidence>
<gene>
    <name evidence="4" type="ORF">MACJ_002431</name>
</gene>
<feature type="domain" description="Rho-GAP" evidence="3">
    <location>
        <begin position="213"/>
        <end position="399"/>
    </location>
</feature>
<evidence type="ECO:0000259" key="3">
    <source>
        <dbReference type="PROSITE" id="PS50238"/>
    </source>
</evidence>
<evidence type="ECO:0008006" key="6">
    <source>
        <dbReference type="Google" id="ProtNLM"/>
    </source>
</evidence>
<dbReference type="OrthoDB" id="19923at2759"/>
<proteinExistence type="predicted"/>
<dbReference type="Pfam" id="PF00620">
    <property type="entry name" value="RhoGAP"/>
    <property type="match status" value="1"/>
</dbReference>
<accession>A0A976QRC8</accession>
<dbReference type="GO" id="GO:0007264">
    <property type="term" value="P:small GTPase-mediated signal transduction"/>
    <property type="evidence" value="ECO:0007669"/>
    <property type="project" value="TreeGrafter"/>
</dbReference>
<feature type="compositionally biased region" description="Polar residues" evidence="1">
    <location>
        <begin position="475"/>
        <end position="488"/>
    </location>
</feature>
<evidence type="ECO:0000259" key="2">
    <source>
        <dbReference type="PROSITE" id="PS50177"/>
    </source>
</evidence>
<evidence type="ECO:0000313" key="5">
    <source>
        <dbReference type="Proteomes" id="UP000244803"/>
    </source>
</evidence>
<dbReference type="Pfam" id="PF13716">
    <property type="entry name" value="CRAL_TRIO_2"/>
    <property type="match status" value="1"/>
</dbReference>
<dbReference type="InterPro" id="IPR018222">
    <property type="entry name" value="Nuclear_transport_factor_2_euk"/>
</dbReference>
<name>A0A976QRC8_THEOR</name>
<dbReference type="SMART" id="SM00324">
    <property type="entry name" value="RhoGAP"/>
    <property type="match status" value="1"/>
</dbReference>